<dbReference type="AlphaFoldDB" id="A0ABD2DCK2"/>
<feature type="compositionally biased region" description="Low complexity" evidence="1">
    <location>
        <begin position="70"/>
        <end position="106"/>
    </location>
</feature>
<name>A0ABD2DCK2_DAUMA</name>
<dbReference type="Proteomes" id="UP001610411">
    <property type="component" value="Unassembled WGS sequence"/>
</dbReference>
<gene>
    <name evidence="2" type="ORF">WCI35_026225</name>
</gene>
<reference evidence="2 3" key="1">
    <citation type="journal article" date="2024" name="G3 (Bethesda)">
        <title>A hybrid genome assembly of the endangered aye-aye (Daubentonia madagascariensis).</title>
        <authorList>
            <person name="Versoza C.J."/>
            <person name="Pfeifer S.P."/>
        </authorList>
    </citation>
    <scope>NUCLEOTIDE SEQUENCE [LARGE SCALE GENOMIC DNA]</scope>
    <source>
        <strain evidence="2">6821</strain>
    </source>
</reference>
<evidence type="ECO:0000256" key="1">
    <source>
        <dbReference type="SAM" id="MobiDB-lite"/>
    </source>
</evidence>
<evidence type="ECO:0000313" key="3">
    <source>
        <dbReference type="Proteomes" id="UP001610411"/>
    </source>
</evidence>
<dbReference type="Pfam" id="PF15553">
    <property type="entry name" value="TEX19"/>
    <property type="match status" value="1"/>
</dbReference>
<dbReference type="InterPro" id="IPR029093">
    <property type="entry name" value="TEX19"/>
</dbReference>
<proteinExistence type="predicted"/>
<organism evidence="2 3">
    <name type="scientific">Daubentonia madagascariensis</name>
    <name type="common">Aye-aye</name>
    <name type="synonym">Sciurus madagascariensis</name>
    <dbReference type="NCBI Taxonomy" id="31869"/>
    <lineage>
        <taxon>Eukaryota</taxon>
        <taxon>Metazoa</taxon>
        <taxon>Chordata</taxon>
        <taxon>Craniata</taxon>
        <taxon>Vertebrata</taxon>
        <taxon>Euteleostomi</taxon>
        <taxon>Mammalia</taxon>
        <taxon>Eutheria</taxon>
        <taxon>Euarchontoglires</taxon>
        <taxon>Primates</taxon>
        <taxon>Strepsirrhini</taxon>
        <taxon>Chiromyiformes</taxon>
        <taxon>Daubentoniidae</taxon>
        <taxon>Daubentonia</taxon>
    </lineage>
</organism>
<feature type="non-terminal residue" evidence="2">
    <location>
        <position position="166"/>
    </location>
</feature>
<accession>A0ABD2DCK2</accession>
<sequence length="166" mass="17846">MCPPVSVRHGGEGMSYLHASWLYQLQHGQQLRICFTCFKAAFLDLKDLLESEDWEDEDWDPELMEHTEAGSEPEGSPGTGPSWGAQGQGQPVQGGAQASGQGSLAPGLGGSEEAGLNHHFVPTELESQDAVPLSLGPEDADWTQGLPWRFGGLPACSHWPSSPPPW</sequence>
<feature type="region of interest" description="Disordered" evidence="1">
    <location>
        <begin position="60"/>
        <end position="115"/>
    </location>
</feature>
<comment type="caution">
    <text evidence="2">The sequence shown here is derived from an EMBL/GenBank/DDBJ whole genome shotgun (WGS) entry which is preliminary data.</text>
</comment>
<protein>
    <submittedName>
        <fullName evidence="2">Testis-expressed protein 19</fullName>
    </submittedName>
</protein>
<evidence type="ECO:0000313" key="2">
    <source>
        <dbReference type="EMBL" id="KAL2764475.1"/>
    </source>
</evidence>
<dbReference type="PANTHER" id="PTHR31387:SF0">
    <property type="entry name" value="TESTIS-EXPRESSED PROTEIN 19"/>
    <property type="match status" value="1"/>
</dbReference>
<dbReference type="EMBL" id="JBFSEQ010000011">
    <property type="protein sequence ID" value="KAL2764475.1"/>
    <property type="molecule type" value="Genomic_DNA"/>
</dbReference>
<keyword evidence="3" id="KW-1185">Reference proteome</keyword>
<dbReference type="PANTHER" id="PTHR31387">
    <property type="entry name" value="TESTIS-EXPRESSED PROTEIN 19"/>
    <property type="match status" value="1"/>
</dbReference>